<sequence length="91" mass="10906">MGFRFLGRGKVWRRRRRGTHEPSYWDADVLREAKYFEVVLESGERFKAKLLGINDYNLLLETEEARIFLPKHSIRYIVLERFVEEEGESEA</sequence>
<dbReference type="Gene3D" id="2.30.30.100">
    <property type="match status" value="1"/>
</dbReference>
<evidence type="ECO:0000313" key="2">
    <source>
        <dbReference type="Proteomes" id="UP000256329"/>
    </source>
</evidence>
<dbReference type="SUPFAM" id="SSF50182">
    <property type="entry name" value="Sm-like ribonucleoproteins"/>
    <property type="match status" value="1"/>
</dbReference>
<gene>
    <name evidence="1" type="ORF">DXX99_10185</name>
</gene>
<accession>A0A3D8P3A5</accession>
<keyword evidence="2" id="KW-1185">Reference proteome</keyword>
<protein>
    <submittedName>
        <fullName evidence="1">Uncharacterized protein</fullName>
    </submittedName>
</protein>
<comment type="caution">
    <text evidence="1">The sequence shown here is derived from an EMBL/GenBank/DDBJ whole genome shotgun (WGS) entry which is preliminary data.</text>
</comment>
<evidence type="ECO:0000313" key="1">
    <source>
        <dbReference type="EMBL" id="RDV80919.1"/>
    </source>
</evidence>
<dbReference type="EMBL" id="QSLN01000027">
    <property type="protein sequence ID" value="RDV80919.1"/>
    <property type="molecule type" value="Genomic_DNA"/>
</dbReference>
<dbReference type="InterPro" id="IPR010920">
    <property type="entry name" value="LSM_dom_sf"/>
</dbReference>
<proteinExistence type="predicted"/>
<reference evidence="1 2" key="1">
    <citation type="submission" date="2018-08" db="EMBL/GenBank/DDBJ databases">
        <title>Form III RuBisCO-mediated autotrophy in Thermodesulfobium bacteria.</title>
        <authorList>
            <person name="Toshchakov S.V."/>
            <person name="Kublanov I.V."/>
            <person name="Frolov E."/>
            <person name="Bonch-Osmolovskaya E.A."/>
            <person name="Tourova T.P."/>
            <person name="Chernych N.A."/>
            <person name="Lebedinsky A.V."/>
        </authorList>
    </citation>
    <scope>NUCLEOTIDE SEQUENCE [LARGE SCALE GENOMIC DNA]</scope>
    <source>
        <strain evidence="1 2">SR</strain>
    </source>
</reference>
<organism evidence="1 2">
    <name type="scientific">Ammonifex thiophilus</name>
    <dbReference type="NCBI Taxonomy" id="444093"/>
    <lineage>
        <taxon>Bacteria</taxon>
        <taxon>Bacillati</taxon>
        <taxon>Bacillota</taxon>
        <taxon>Clostridia</taxon>
        <taxon>Thermoanaerobacterales</taxon>
        <taxon>Thermoanaerobacteraceae</taxon>
        <taxon>Ammonifex</taxon>
    </lineage>
</organism>
<name>A0A3D8P3A5_9THEO</name>
<dbReference type="OrthoDB" id="1727940at2"/>
<dbReference type="AlphaFoldDB" id="A0A3D8P3A5"/>
<dbReference type="Proteomes" id="UP000256329">
    <property type="component" value="Unassembled WGS sequence"/>
</dbReference>